<dbReference type="Gene3D" id="1.20.1600.10">
    <property type="entry name" value="Outer membrane efflux proteins (OEP)"/>
    <property type="match status" value="1"/>
</dbReference>
<name>A0A1L3GNU9_9BACT</name>
<evidence type="ECO:0000313" key="1">
    <source>
        <dbReference type="EMBL" id="APG27592.1"/>
    </source>
</evidence>
<dbReference type="EMBL" id="CP015519">
    <property type="protein sequence ID" value="APG27592.1"/>
    <property type="molecule type" value="Genomic_DNA"/>
</dbReference>
<evidence type="ECO:0000313" key="2">
    <source>
        <dbReference type="Proteomes" id="UP000182517"/>
    </source>
</evidence>
<dbReference type="Proteomes" id="UP000182517">
    <property type="component" value="Chromosome"/>
</dbReference>
<protein>
    <submittedName>
        <fullName evidence="1">Uncharacterized protein</fullName>
    </submittedName>
</protein>
<reference evidence="1 2" key="1">
    <citation type="journal article" date="2017" name="Genome Announc.">
        <title>Complete Genome Sequences of Two Acetylene-Fermenting Pelobacter acetylenicus Strains.</title>
        <authorList>
            <person name="Sutton J.M."/>
            <person name="Baesman S.M."/>
            <person name="Fierst J.L."/>
            <person name="Poret-Peterson A.T."/>
            <person name="Oremland R.S."/>
            <person name="Dunlap D.S."/>
            <person name="Akob D.M."/>
        </authorList>
    </citation>
    <scope>NUCLEOTIDE SEQUENCE [LARGE SCALE GENOMIC DNA]</scope>
    <source>
        <strain evidence="1 2">SFB93</strain>
    </source>
</reference>
<proteinExistence type="predicted"/>
<dbReference type="GO" id="GO:0015562">
    <property type="term" value="F:efflux transmembrane transporter activity"/>
    <property type="evidence" value="ECO:0007669"/>
    <property type="project" value="InterPro"/>
</dbReference>
<dbReference type="SUPFAM" id="SSF56954">
    <property type="entry name" value="Outer membrane efflux proteins (OEP)"/>
    <property type="match status" value="1"/>
</dbReference>
<dbReference type="RefSeq" id="WP_072283557.1">
    <property type="nucleotide sequence ID" value="NZ_CP015519.1"/>
</dbReference>
<dbReference type="STRING" id="1842532.A7E78_06930"/>
<dbReference type="KEGG" id="pef:A7E78_06930"/>
<dbReference type="AlphaFoldDB" id="A0A1L3GNU9"/>
<sequence>MFDTVYTRIWIVAGALLFFSTTSISAPLPVINTDYREPVSLETCIQVALQNNHRRPASRYAVEMAEAQHRQALAGYWPQITAKGGYQRMDESSNFLFPEKSISLPGGGIPLPPALGGGFFQSTTLLFQNRMSS</sequence>
<organism evidence="1 2">
    <name type="scientific">Syntrophotalea acetylenivorans</name>
    <dbReference type="NCBI Taxonomy" id="1842532"/>
    <lineage>
        <taxon>Bacteria</taxon>
        <taxon>Pseudomonadati</taxon>
        <taxon>Thermodesulfobacteriota</taxon>
        <taxon>Desulfuromonadia</taxon>
        <taxon>Desulfuromonadales</taxon>
        <taxon>Syntrophotaleaceae</taxon>
        <taxon>Syntrophotalea</taxon>
    </lineage>
</organism>
<accession>A0A1L3GNU9</accession>
<keyword evidence="2" id="KW-1185">Reference proteome</keyword>
<gene>
    <name evidence="1" type="ORF">A7E78_06930</name>
</gene>